<protein>
    <submittedName>
        <fullName evidence="1">Uncharacterized protein</fullName>
    </submittedName>
</protein>
<proteinExistence type="predicted"/>
<feature type="non-terminal residue" evidence="1">
    <location>
        <position position="1"/>
    </location>
</feature>
<keyword evidence="2" id="KW-1185">Reference proteome</keyword>
<name>A0A6A6E3V2_9PEZI</name>
<accession>A0A6A6E3V2</accession>
<dbReference type="Pfam" id="PF26639">
    <property type="entry name" value="Het-6_barrel"/>
    <property type="match status" value="1"/>
</dbReference>
<dbReference type="InterPro" id="IPR052895">
    <property type="entry name" value="HetReg/Transcr_Mod"/>
</dbReference>
<dbReference type="PANTHER" id="PTHR24148">
    <property type="entry name" value="ANKYRIN REPEAT DOMAIN-CONTAINING PROTEIN 39 HOMOLOG-RELATED"/>
    <property type="match status" value="1"/>
</dbReference>
<dbReference type="OrthoDB" id="2157530at2759"/>
<reference evidence="1" key="1">
    <citation type="journal article" date="2020" name="Stud. Mycol.">
        <title>101 Dothideomycetes genomes: a test case for predicting lifestyles and emergence of pathogens.</title>
        <authorList>
            <person name="Haridas S."/>
            <person name="Albert R."/>
            <person name="Binder M."/>
            <person name="Bloem J."/>
            <person name="Labutti K."/>
            <person name="Salamov A."/>
            <person name="Andreopoulos B."/>
            <person name="Baker S."/>
            <person name="Barry K."/>
            <person name="Bills G."/>
            <person name="Bluhm B."/>
            <person name="Cannon C."/>
            <person name="Castanera R."/>
            <person name="Culley D."/>
            <person name="Daum C."/>
            <person name="Ezra D."/>
            <person name="Gonzalez J."/>
            <person name="Henrissat B."/>
            <person name="Kuo A."/>
            <person name="Liang C."/>
            <person name="Lipzen A."/>
            <person name="Lutzoni F."/>
            <person name="Magnuson J."/>
            <person name="Mondo S."/>
            <person name="Nolan M."/>
            <person name="Ohm R."/>
            <person name="Pangilinan J."/>
            <person name="Park H.-J."/>
            <person name="Ramirez L."/>
            <person name="Alfaro M."/>
            <person name="Sun H."/>
            <person name="Tritt A."/>
            <person name="Yoshinaga Y."/>
            <person name="Zwiers L.-H."/>
            <person name="Turgeon B."/>
            <person name="Goodwin S."/>
            <person name="Spatafora J."/>
            <person name="Crous P."/>
            <person name="Grigoriev I."/>
        </authorList>
    </citation>
    <scope>NUCLEOTIDE SEQUENCE</scope>
    <source>
        <strain evidence="1">CBS 207.26</strain>
    </source>
</reference>
<dbReference type="PANTHER" id="PTHR24148:SF64">
    <property type="entry name" value="HETEROKARYON INCOMPATIBILITY DOMAIN-CONTAINING PROTEIN"/>
    <property type="match status" value="1"/>
</dbReference>
<feature type="non-terminal residue" evidence="1">
    <location>
        <position position="81"/>
    </location>
</feature>
<dbReference type="EMBL" id="ML994632">
    <property type="protein sequence ID" value="KAF2185843.1"/>
    <property type="molecule type" value="Genomic_DNA"/>
</dbReference>
<gene>
    <name evidence="1" type="ORF">K469DRAFT_518658</name>
</gene>
<organism evidence="1 2">
    <name type="scientific">Zopfia rhizophila CBS 207.26</name>
    <dbReference type="NCBI Taxonomy" id="1314779"/>
    <lineage>
        <taxon>Eukaryota</taxon>
        <taxon>Fungi</taxon>
        <taxon>Dikarya</taxon>
        <taxon>Ascomycota</taxon>
        <taxon>Pezizomycotina</taxon>
        <taxon>Dothideomycetes</taxon>
        <taxon>Dothideomycetes incertae sedis</taxon>
        <taxon>Zopfiaceae</taxon>
        <taxon>Zopfia</taxon>
    </lineage>
</organism>
<dbReference type="AlphaFoldDB" id="A0A6A6E3V2"/>
<evidence type="ECO:0000313" key="2">
    <source>
        <dbReference type="Proteomes" id="UP000800200"/>
    </source>
</evidence>
<sequence length="81" mass="8959">GAQCSRCFFTTEKGFMGVGPSVAREGDLICVLFGGEVPYILRSIENGHYKMIGQCYTHGIMDGEVIRGAIQGQYRYEDFAI</sequence>
<evidence type="ECO:0000313" key="1">
    <source>
        <dbReference type="EMBL" id="KAF2185843.1"/>
    </source>
</evidence>
<dbReference type="Proteomes" id="UP000800200">
    <property type="component" value="Unassembled WGS sequence"/>
</dbReference>